<dbReference type="InterPro" id="IPR005311">
    <property type="entry name" value="PBP_dimer"/>
</dbReference>
<dbReference type="GO" id="GO:0071555">
    <property type="term" value="P:cell wall organization"/>
    <property type="evidence" value="ECO:0007669"/>
    <property type="project" value="TreeGrafter"/>
</dbReference>
<dbReference type="InterPro" id="IPR050515">
    <property type="entry name" value="Beta-lactam/transpept"/>
</dbReference>
<dbReference type="Pfam" id="PF03717">
    <property type="entry name" value="PBP_dimer"/>
    <property type="match status" value="1"/>
</dbReference>
<dbReference type="EMBL" id="MEZK01000010">
    <property type="protein sequence ID" value="OGD63293.1"/>
    <property type="molecule type" value="Genomic_DNA"/>
</dbReference>
<keyword evidence="2" id="KW-0472">Membrane</keyword>
<dbReference type="Pfam" id="PF00905">
    <property type="entry name" value="Transpeptidase"/>
    <property type="match status" value="1"/>
</dbReference>
<dbReference type="PANTHER" id="PTHR30627:SF1">
    <property type="entry name" value="PEPTIDOGLYCAN D,D-TRANSPEPTIDASE FTSI"/>
    <property type="match status" value="1"/>
</dbReference>
<dbReference type="SUPFAM" id="SSF56601">
    <property type="entry name" value="beta-lactamase/transpeptidase-like"/>
    <property type="match status" value="1"/>
</dbReference>
<evidence type="ECO:0000259" key="4">
    <source>
        <dbReference type="Pfam" id="PF03717"/>
    </source>
</evidence>
<feature type="domain" description="Penicillin-binding protein dimerisation" evidence="4">
    <location>
        <begin position="50"/>
        <end position="222"/>
    </location>
</feature>
<gene>
    <name evidence="5" type="ORF">A2160_02240</name>
</gene>
<evidence type="ECO:0000256" key="2">
    <source>
        <dbReference type="ARBA" id="ARBA00023136"/>
    </source>
</evidence>
<dbReference type="InterPro" id="IPR001460">
    <property type="entry name" value="PCN-bd_Tpept"/>
</dbReference>
<dbReference type="PANTHER" id="PTHR30627">
    <property type="entry name" value="PEPTIDOGLYCAN D,D-TRANSPEPTIDASE"/>
    <property type="match status" value="1"/>
</dbReference>
<comment type="caution">
    <text evidence="5">The sequence shown here is derived from an EMBL/GenBank/DDBJ whole genome shotgun (WGS) entry which is preliminary data.</text>
</comment>
<dbReference type="Gene3D" id="3.30.450.330">
    <property type="match status" value="1"/>
</dbReference>
<name>A0A1F5E7E3_9BACT</name>
<evidence type="ECO:0008006" key="7">
    <source>
        <dbReference type="Google" id="ProtNLM"/>
    </source>
</evidence>
<evidence type="ECO:0000313" key="6">
    <source>
        <dbReference type="Proteomes" id="UP000177006"/>
    </source>
</evidence>
<dbReference type="GO" id="GO:0008658">
    <property type="term" value="F:penicillin binding"/>
    <property type="evidence" value="ECO:0007669"/>
    <property type="project" value="InterPro"/>
</dbReference>
<dbReference type="Gene3D" id="3.40.710.10">
    <property type="entry name" value="DD-peptidase/beta-lactamase superfamily"/>
    <property type="match status" value="1"/>
</dbReference>
<dbReference type="AlphaFoldDB" id="A0A1F5E7E3"/>
<proteinExistence type="predicted"/>
<reference evidence="5 6" key="1">
    <citation type="journal article" date="2016" name="Nat. Commun.">
        <title>Thousands of microbial genomes shed light on interconnected biogeochemical processes in an aquifer system.</title>
        <authorList>
            <person name="Anantharaman K."/>
            <person name="Brown C.T."/>
            <person name="Hug L.A."/>
            <person name="Sharon I."/>
            <person name="Castelle C.J."/>
            <person name="Probst A.J."/>
            <person name="Thomas B.C."/>
            <person name="Singh A."/>
            <person name="Wilkins M.J."/>
            <person name="Karaoz U."/>
            <person name="Brodie E.L."/>
            <person name="Williams K.H."/>
            <person name="Hubbard S.S."/>
            <person name="Banfield J.F."/>
        </authorList>
    </citation>
    <scope>NUCLEOTIDE SEQUENCE [LARGE SCALE GENOMIC DNA]</scope>
</reference>
<feature type="domain" description="Penicillin-binding protein transpeptidase" evidence="3">
    <location>
        <begin position="266"/>
        <end position="568"/>
    </location>
</feature>
<accession>A0A1F5E7E3</accession>
<dbReference type="InterPro" id="IPR012338">
    <property type="entry name" value="Beta-lactam/transpept-like"/>
</dbReference>
<dbReference type="SUPFAM" id="SSF56519">
    <property type="entry name" value="Penicillin binding protein dimerisation domain"/>
    <property type="match status" value="1"/>
</dbReference>
<sequence length="582" mass="64431">MRSLRIKVIAFAFAVSAFLILVRLFYWQVLAADKLVSMAVTQRESMTTTVSQRGEILAADGFPLVTNQEAYLAYLNRPDLKISPKLAAQNLAPILAPSLDEVVVASETPKAKQQETLVLATERNLEERLNNPETQWLALKHKINSQQKDALGALDIDGLGFSSEQKRVYPEASMAAHLLGFVGSNNNGEDTGYFGLEGYYDLELKGRSGIVREEKDVNNRPILIGNFFDQEKRDGRTLQLNIDRAVQYIIEKQLREAIVRYGAKSGSVIVMDPKSGAILAMAAEPVYEPAFFSKYPGEIYKNPNINELYEPGSTFKVIPMAAGLQEGLVTPETKCDICTEPYKIDKYVIKTWDDKYHSSSSMTDVLIHSDNIGMVFVAQKLGIDRFNEYLKRFGIGKKTGIDLQEEVAGELRLQWSNVDLATAAFGQGIVVTGIQMVQAMGAIANDGKMMTPEVVYRIIGKDKELTIQPRVAGQPIDKRTADTLTAMMVEAVDKGEAKWSKPAGYKIAGKTGTAQIPIAGHYDQDKTIASFVGFAPADNPRFVMLTKLRETTKSPWGSETAAPLFFNIARELFLYWGIPPSN</sequence>
<evidence type="ECO:0000313" key="5">
    <source>
        <dbReference type="EMBL" id="OGD63293.1"/>
    </source>
</evidence>
<organism evidence="5 6">
    <name type="scientific">Candidatus Beckwithbacteria bacterium RBG_13_42_9</name>
    <dbReference type="NCBI Taxonomy" id="1797457"/>
    <lineage>
        <taxon>Bacteria</taxon>
        <taxon>Candidatus Beckwithiibacteriota</taxon>
    </lineage>
</organism>
<comment type="subcellular location">
    <subcellularLocation>
        <location evidence="1">Membrane</location>
    </subcellularLocation>
</comment>
<evidence type="ECO:0000256" key="1">
    <source>
        <dbReference type="ARBA" id="ARBA00004370"/>
    </source>
</evidence>
<dbReference type="GO" id="GO:0005886">
    <property type="term" value="C:plasma membrane"/>
    <property type="evidence" value="ECO:0007669"/>
    <property type="project" value="TreeGrafter"/>
</dbReference>
<evidence type="ECO:0000259" key="3">
    <source>
        <dbReference type="Pfam" id="PF00905"/>
    </source>
</evidence>
<dbReference type="Gene3D" id="3.90.1310.10">
    <property type="entry name" value="Penicillin-binding protein 2a (Domain 2)"/>
    <property type="match status" value="1"/>
</dbReference>
<dbReference type="STRING" id="1797457.A2160_02240"/>
<dbReference type="Proteomes" id="UP000177006">
    <property type="component" value="Unassembled WGS sequence"/>
</dbReference>
<dbReference type="InterPro" id="IPR036138">
    <property type="entry name" value="PBP_dimer_sf"/>
</dbReference>
<protein>
    <recommendedName>
        <fullName evidence="7">Penicillin-binding protein transpeptidase domain-containing protein</fullName>
    </recommendedName>
</protein>